<dbReference type="GO" id="GO:0006355">
    <property type="term" value="P:regulation of DNA-templated transcription"/>
    <property type="evidence" value="ECO:0007669"/>
    <property type="project" value="InterPro"/>
</dbReference>
<proteinExistence type="predicted"/>
<comment type="caution">
    <text evidence="8">The sequence shown here is derived from an EMBL/GenBank/DDBJ whole genome shotgun (WGS) entry which is preliminary data.</text>
</comment>
<dbReference type="AlphaFoldDB" id="A0A1I5ING2"/>
<keyword evidence="3" id="KW-0805">Transcription regulation</keyword>
<evidence type="ECO:0000256" key="1">
    <source>
        <dbReference type="ARBA" id="ARBA00022741"/>
    </source>
</evidence>
<keyword evidence="1" id="KW-0547">Nucleotide-binding</keyword>
<dbReference type="PROSITE" id="PS00675">
    <property type="entry name" value="SIGMA54_INTERACT_1"/>
    <property type="match status" value="1"/>
</dbReference>
<dbReference type="RefSeq" id="WP_090412066.1">
    <property type="nucleotide sequence ID" value="NZ_CP132135.1"/>
</dbReference>
<evidence type="ECO:0000256" key="4">
    <source>
        <dbReference type="ARBA" id="ARBA00023125"/>
    </source>
</evidence>
<dbReference type="PANTHER" id="PTHR32071">
    <property type="entry name" value="TRANSCRIPTIONAL REGULATORY PROTEIN"/>
    <property type="match status" value="1"/>
</dbReference>
<dbReference type="CDD" id="cd00130">
    <property type="entry name" value="PAS"/>
    <property type="match status" value="1"/>
</dbReference>
<evidence type="ECO:0000256" key="3">
    <source>
        <dbReference type="ARBA" id="ARBA00023015"/>
    </source>
</evidence>
<dbReference type="SUPFAM" id="SSF55785">
    <property type="entry name" value="PYP-like sensor domain (PAS domain)"/>
    <property type="match status" value="1"/>
</dbReference>
<sequence length="463" mass="53094">MNNPFQHSEEYMNYLMSLPKELYIKILENLFLGVFVSDQNGKTIYVNPAISRHYGKLPEDLVGDSDWGKWEGVVYPPAYKNMLAMKRPLIYRQKNMLSRNYMEIIDTPVMKEDAPDDIDFTVYVIQENFSDVDFDADAKLMEKPEKVKKRQRRNIVGESHAFLKRIVELERIAKSDMSILLLGESGTGKTLIAEYIHQCSDRGFGPFMSINCGAIPDNLLESELFGYASGSFTGANTRGKKGLLESADKGTVFLDEIGDLPLNLQVKLLHAIESKSFLPVGGTTPVHVDVRIISATNKDLKTAIAQKTFREDLYWRIGSFISYIPPLRERKEDIIPLSLHYLKKQNLKYGTNKVFYSLTLLALVNYDWPGNIRELKNVIERMYVLTSGSIIYESKVPEEIRMHVPRTDDKFYYSYDQLLDQVKSYIIQDCYSRRKTSVGVAEELGITQSKASRLIRKYCAKEE</sequence>
<reference evidence="8 9" key="1">
    <citation type="submission" date="2020-07" db="EMBL/GenBank/DDBJ databases">
        <title>Organ Donor 1.</title>
        <authorList>
            <person name="Marsh A.J."/>
            <person name="Azcarate-Peril M.A."/>
        </authorList>
    </citation>
    <scope>NUCLEOTIDE SEQUENCE [LARGE SCALE GENOMIC DNA]</scope>
    <source>
        <strain evidence="8 9">AMC0717</strain>
    </source>
</reference>
<dbReference type="GO" id="GO:0003677">
    <property type="term" value="F:DNA binding"/>
    <property type="evidence" value="ECO:0007669"/>
    <property type="project" value="UniProtKB-KW"/>
</dbReference>
<dbReference type="SUPFAM" id="SSF52540">
    <property type="entry name" value="P-loop containing nucleoside triphosphate hydrolases"/>
    <property type="match status" value="1"/>
</dbReference>
<dbReference type="InterPro" id="IPR025943">
    <property type="entry name" value="Sigma_54_int_dom_ATP-bd_2"/>
</dbReference>
<dbReference type="PROSITE" id="PS00688">
    <property type="entry name" value="SIGMA54_INTERACT_3"/>
    <property type="match status" value="1"/>
</dbReference>
<organism evidence="8 9">
    <name type="scientific">Eubacterium callanderi</name>
    <dbReference type="NCBI Taxonomy" id="53442"/>
    <lineage>
        <taxon>Bacteria</taxon>
        <taxon>Bacillati</taxon>
        <taxon>Bacillota</taxon>
        <taxon>Clostridia</taxon>
        <taxon>Eubacteriales</taxon>
        <taxon>Eubacteriaceae</taxon>
        <taxon>Eubacterium</taxon>
    </lineage>
</organism>
<dbReference type="PROSITE" id="PS50045">
    <property type="entry name" value="SIGMA54_INTERACT_4"/>
    <property type="match status" value="1"/>
</dbReference>
<keyword evidence="5" id="KW-0804">Transcription</keyword>
<accession>A0A1I5ING2</accession>
<dbReference type="InterPro" id="IPR027417">
    <property type="entry name" value="P-loop_NTPase"/>
</dbReference>
<name>A0A1I5ING2_9FIRM</name>
<dbReference type="Proteomes" id="UP000586254">
    <property type="component" value="Unassembled WGS sequence"/>
</dbReference>
<dbReference type="Gene3D" id="3.40.50.300">
    <property type="entry name" value="P-loop containing nucleotide triphosphate hydrolases"/>
    <property type="match status" value="1"/>
</dbReference>
<evidence type="ECO:0000259" key="6">
    <source>
        <dbReference type="PROSITE" id="PS50045"/>
    </source>
</evidence>
<dbReference type="CDD" id="cd00009">
    <property type="entry name" value="AAA"/>
    <property type="match status" value="1"/>
</dbReference>
<dbReference type="PROSITE" id="PS00676">
    <property type="entry name" value="SIGMA54_INTERACT_2"/>
    <property type="match status" value="1"/>
</dbReference>
<dbReference type="Gene3D" id="3.30.450.20">
    <property type="entry name" value="PAS domain"/>
    <property type="match status" value="1"/>
</dbReference>
<dbReference type="GO" id="GO:0005524">
    <property type="term" value="F:ATP binding"/>
    <property type="evidence" value="ECO:0007669"/>
    <property type="project" value="UniProtKB-KW"/>
</dbReference>
<dbReference type="FunFam" id="3.40.50.300:FF:000006">
    <property type="entry name" value="DNA-binding transcriptional regulator NtrC"/>
    <property type="match status" value="1"/>
</dbReference>
<evidence type="ECO:0000313" key="8">
    <source>
        <dbReference type="EMBL" id="NZA37857.1"/>
    </source>
</evidence>
<gene>
    <name evidence="8" type="ORF">H0N91_06815</name>
</gene>
<dbReference type="InterPro" id="IPR000014">
    <property type="entry name" value="PAS"/>
</dbReference>
<feature type="domain" description="Sigma-54 factor interaction" evidence="6">
    <location>
        <begin position="155"/>
        <end position="384"/>
    </location>
</feature>
<feature type="domain" description="PAS" evidence="7">
    <location>
        <begin position="19"/>
        <end position="65"/>
    </location>
</feature>
<dbReference type="InterPro" id="IPR025944">
    <property type="entry name" value="Sigma_54_int_dom_CS"/>
</dbReference>
<keyword evidence="4" id="KW-0238">DNA-binding</keyword>
<evidence type="ECO:0000259" key="7">
    <source>
        <dbReference type="PROSITE" id="PS50112"/>
    </source>
</evidence>
<evidence type="ECO:0000256" key="5">
    <source>
        <dbReference type="ARBA" id="ARBA00023163"/>
    </source>
</evidence>
<dbReference type="Pfam" id="PF25601">
    <property type="entry name" value="AAA_lid_14"/>
    <property type="match status" value="1"/>
</dbReference>
<dbReference type="Pfam" id="PF00158">
    <property type="entry name" value="Sigma54_activat"/>
    <property type="match status" value="1"/>
</dbReference>
<dbReference type="PANTHER" id="PTHR32071:SF57">
    <property type="entry name" value="C4-DICARBOXYLATE TRANSPORT TRANSCRIPTIONAL REGULATORY PROTEIN DCTD"/>
    <property type="match status" value="1"/>
</dbReference>
<keyword evidence="2" id="KW-0067">ATP-binding</keyword>
<dbReference type="Gene3D" id="1.10.8.60">
    <property type="match status" value="1"/>
</dbReference>
<dbReference type="InterPro" id="IPR058031">
    <property type="entry name" value="AAA_lid_NorR"/>
</dbReference>
<dbReference type="InterPro" id="IPR003593">
    <property type="entry name" value="AAA+_ATPase"/>
</dbReference>
<protein>
    <submittedName>
        <fullName evidence="8">Sigma 54-interacting transcriptional regulator</fullName>
    </submittedName>
</protein>
<dbReference type="SMART" id="SM00382">
    <property type="entry name" value="AAA"/>
    <property type="match status" value="1"/>
</dbReference>
<dbReference type="InterPro" id="IPR025662">
    <property type="entry name" value="Sigma_54_int_dom_ATP-bd_1"/>
</dbReference>
<dbReference type="InterPro" id="IPR035965">
    <property type="entry name" value="PAS-like_dom_sf"/>
</dbReference>
<dbReference type="InterPro" id="IPR002078">
    <property type="entry name" value="Sigma_54_int"/>
</dbReference>
<dbReference type="PROSITE" id="PS50112">
    <property type="entry name" value="PAS"/>
    <property type="match status" value="1"/>
</dbReference>
<evidence type="ECO:0000256" key="2">
    <source>
        <dbReference type="ARBA" id="ARBA00022840"/>
    </source>
</evidence>
<evidence type="ECO:0000313" key="9">
    <source>
        <dbReference type="Proteomes" id="UP000586254"/>
    </source>
</evidence>
<dbReference type="EMBL" id="JACCKS010000006">
    <property type="protein sequence ID" value="NZA37857.1"/>
    <property type="molecule type" value="Genomic_DNA"/>
</dbReference>
<dbReference type="SMART" id="SM00091">
    <property type="entry name" value="PAS"/>
    <property type="match status" value="1"/>
</dbReference>